<name>A0A8K0RNL1_9HYPO</name>
<accession>A0A8K0RNL1</accession>
<dbReference type="AlphaFoldDB" id="A0A8K0RNL1"/>
<reference evidence="2" key="1">
    <citation type="journal article" date="2021" name="Nat. Commun.">
        <title>Genetic determinants of endophytism in the Arabidopsis root mycobiome.</title>
        <authorList>
            <person name="Mesny F."/>
            <person name="Miyauchi S."/>
            <person name="Thiergart T."/>
            <person name="Pickel B."/>
            <person name="Atanasova L."/>
            <person name="Karlsson M."/>
            <person name="Huettel B."/>
            <person name="Barry K.W."/>
            <person name="Haridas S."/>
            <person name="Chen C."/>
            <person name="Bauer D."/>
            <person name="Andreopoulos W."/>
            <person name="Pangilinan J."/>
            <person name="LaButti K."/>
            <person name="Riley R."/>
            <person name="Lipzen A."/>
            <person name="Clum A."/>
            <person name="Drula E."/>
            <person name="Henrissat B."/>
            <person name="Kohler A."/>
            <person name="Grigoriev I.V."/>
            <person name="Martin F.M."/>
            <person name="Hacquard S."/>
        </authorList>
    </citation>
    <scope>NUCLEOTIDE SEQUENCE</scope>
    <source>
        <strain evidence="2">MPI-SDFR-AT-0068</strain>
    </source>
</reference>
<comment type="caution">
    <text evidence="2">The sequence shown here is derived from an EMBL/GenBank/DDBJ whole genome shotgun (WGS) entry which is preliminary data.</text>
</comment>
<sequence>MDASLRVLFAILSRIFFVVALDEARRGSLTFGQFDRRKQLWIHGITRTWKNHRPTAAVGGLQSHQAFLAPV</sequence>
<evidence type="ECO:0000313" key="3">
    <source>
        <dbReference type="Proteomes" id="UP000813427"/>
    </source>
</evidence>
<dbReference type="Proteomes" id="UP000813427">
    <property type="component" value="Unassembled WGS sequence"/>
</dbReference>
<feature type="chain" id="PRO_5035481034" description="Secreted protein" evidence="1">
    <location>
        <begin position="21"/>
        <end position="71"/>
    </location>
</feature>
<keyword evidence="3" id="KW-1185">Reference proteome</keyword>
<protein>
    <recommendedName>
        <fullName evidence="4">Secreted protein</fullName>
    </recommendedName>
</protein>
<proteinExistence type="predicted"/>
<evidence type="ECO:0008006" key="4">
    <source>
        <dbReference type="Google" id="ProtNLM"/>
    </source>
</evidence>
<keyword evidence="1" id="KW-0732">Signal</keyword>
<organism evidence="2 3">
    <name type="scientific">Fusarium tricinctum</name>
    <dbReference type="NCBI Taxonomy" id="61284"/>
    <lineage>
        <taxon>Eukaryota</taxon>
        <taxon>Fungi</taxon>
        <taxon>Dikarya</taxon>
        <taxon>Ascomycota</taxon>
        <taxon>Pezizomycotina</taxon>
        <taxon>Sordariomycetes</taxon>
        <taxon>Hypocreomycetidae</taxon>
        <taxon>Hypocreales</taxon>
        <taxon>Nectriaceae</taxon>
        <taxon>Fusarium</taxon>
        <taxon>Fusarium tricinctum species complex</taxon>
    </lineage>
</organism>
<evidence type="ECO:0000256" key="1">
    <source>
        <dbReference type="SAM" id="SignalP"/>
    </source>
</evidence>
<feature type="signal peptide" evidence="1">
    <location>
        <begin position="1"/>
        <end position="20"/>
    </location>
</feature>
<dbReference type="EMBL" id="JAGPXF010000007">
    <property type="protein sequence ID" value="KAH7236194.1"/>
    <property type="molecule type" value="Genomic_DNA"/>
</dbReference>
<gene>
    <name evidence="2" type="ORF">BKA59DRAFT_486504</name>
</gene>
<evidence type="ECO:0000313" key="2">
    <source>
        <dbReference type="EMBL" id="KAH7236194.1"/>
    </source>
</evidence>